<keyword evidence="7 10" id="KW-0371">Homeobox</keyword>
<dbReference type="AlphaFoldDB" id="A0A3Q3WGB9"/>
<keyword evidence="4" id="KW-0217">Developmental protein</keyword>
<comment type="subcellular location">
    <subcellularLocation>
        <location evidence="2 10 11">Nucleus</location>
    </subcellularLocation>
</comment>
<dbReference type="Ensembl" id="ENSMMOT00000014001.1">
    <property type="protein sequence ID" value="ENSMMOP00000013778.1"/>
    <property type="gene ID" value="ENSMMOG00000010551.1"/>
</dbReference>
<evidence type="ECO:0000256" key="9">
    <source>
        <dbReference type="ARBA" id="ARBA00023242"/>
    </source>
</evidence>
<dbReference type="GO" id="GO:0030154">
    <property type="term" value="P:cell differentiation"/>
    <property type="evidence" value="ECO:0007669"/>
    <property type="project" value="TreeGrafter"/>
</dbReference>
<dbReference type="InterPro" id="IPR020479">
    <property type="entry name" value="HD_metazoa"/>
</dbReference>
<keyword evidence="9 10" id="KW-0539">Nucleus</keyword>
<feature type="DNA-binding region" description="Homeobox" evidence="10">
    <location>
        <begin position="150"/>
        <end position="209"/>
    </location>
</feature>
<dbReference type="CDD" id="cd00086">
    <property type="entry name" value="homeodomain"/>
    <property type="match status" value="1"/>
</dbReference>
<evidence type="ECO:0000256" key="12">
    <source>
        <dbReference type="SAM" id="MobiDB-lite"/>
    </source>
</evidence>
<dbReference type="GO" id="GO:0005634">
    <property type="term" value="C:nucleus"/>
    <property type="evidence" value="ECO:0007669"/>
    <property type="project" value="UniProtKB-SubCell"/>
</dbReference>
<dbReference type="InterPro" id="IPR009057">
    <property type="entry name" value="Homeodomain-like_sf"/>
</dbReference>
<dbReference type="PROSITE" id="PS50071">
    <property type="entry name" value="HOMEOBOX_2"/>
    <property type="match status" value="1"/>
</dbReference>
<keyword evidence="6 10" id="KW-0238">DNA-binding</keyword>
<reference evidence="14" key="1">
    <citation type="submission" date="2025-08" db="UniProtKB">
        <authorList>
            <consortium name="Ensembl"/>
        </authorList>
    </citation>
    <scope>IDENTIFICATION</scope>
</reference>
<reference evidence="14" key="2">
    <citation type="submission" date="2025-09" db="UniProtKB">
        <authorList>
            <consortium name="Ensembl"/>
        </authorList>
    </citation>
    <scope>IDENTIFICATION</scope>
</reference>
<evidence type="ECO:0000313" key="15">
    <source>
        <dbReference type="Proteomes" id="UP000261620"/>
    </source>
</evidence>
<organism evidence="14 15">
    <name type="scientific">Mola mola</name>
    <name type="common">Ocean sunfish</name>
    <name type="synonym">Tetraodon mola</name>
    <dbReference type="NCBI Taxonomy" id="94237"/>
    <lineage>
        <taxon>Eukaryota</taxon>
        <taxon>Metazoa</taxon>
        <taxon>Chordata</taxon>
        <taxon>Craniata</taxon>
        <taxon>Vertebrata</taxon>
        <taxon>Euteleostomi</taxon>
        <taxon>Actinopterygii</taxon>
        <taxon>Neopterygii</taxon>
        <taxon>Teleostei</taxon>
        <taxon>Neoteleostei</taxon>
        <taxon>Acanthomorphata</taxon>
        <taxon>Eupercaria</taxon>
        <taxon>Tetraodontiformes</taxon>
        <taxon>Molidae</taxon>
        <taxon>Mola</taxon>
    </lineage>
</organism>
<keyword evidence="8" id="KW-0804">Transcription</keyword>
<dbReference type="OMA" id="DGRPCLT"/>
<dbReference type="FunFam" id="1.10.10.60:FF:000078">
    <property type="entry name" value="NK2 homeobox 3"/>
    <property type="match status" value="1"/>
</dbReference>
<evidence type="ECO:0000256" key="10">
    <source>
        <dbReference type="PROSITE-ProRule" id="PRU00108"/>
    </source>
</evidence>
<dbReference type="InterPro" id="IPR001356">
    <property type="entry name" value="HD"/>
</dbReference>
<proteinExistence type="inferred from homology"/>
<evidence type="ECO:0000256" key="11">
    <source>
        <dbReference type="RuleBase" id="RU000682"/>
    </source>
</evidence>
<dbReference type="SUPFAM" id="SSF46689">
    <property type="entry name" value="Homeodomain-like"/>
    <property type="match status" value="1"/>
</dbReference>
<evidence type="ECO:0000256" key="5">
    <source>
        <dbReference type="ARBA" id="ARBA00023015"/>
    </source>
</evidence>
<dbReference type="Gene3D" id="1.10.10.60">
    <property type="entry name" value="Homeodomain-like"/>
    <property type="match status" value="1"/>
</dbReference>
<dbReference type="PANTHER" id="PTHR24340">
    <property type="entry name" value="HOMEOBOX PROTEIN NKX"/>
    <property type="match status" value="1"/>
</dbReference>
<evidence type="ECO:0000256" key="2">
    <source>
        <dbReference type="ARBA" id="ARBA00004123"/>
    </source>
</evidence>
<dbReference type="PROSITE" id="PS00027">
    <property type="entry name" value="HOMEOBOX_1"/>
    <property type="match status" value="1"/>
</dbReference>
<evidence type="ECO:0000256" key="4">
    <source>
        <dbReference type="ARBA" id="ARBA00022473"/>
    </source>
</evidence>
<name>A0A3Q3WGB9_MOLML</name>
<evidence type="ECO:0000313" key="14">
    <source>
        <dbReference type="Ensembl" id="ENSMMOP00000013778.1"/>
    </source>
</evidence>
<feature type="region of interest" description="Disordered" evidence="12">
    <location>
        <begin position="101"/>
        <end position="152"/>
    </location>
</feature>
<sequence length="335" mass="36797">MLPSPFIASSTTPFSVKDILKLELQQQSQQHQLQLISCLGFSAPSGKPLRSHSPPSCMLAGRESASPIGSGLSEGDDKMSYLHTLAAQERLAESELPAEMFGSPAQSHSAAVRLEPEPEPEEESKSCGALRGECADPDPDKPSTKQQRTRRKPRVLFSQAQVFELERRFKQQRYLSAPEREHLASSLKLTSTQVKIWFQNRRYKCKRQRQDKTLELAGHHHHHHPPPPPRRVAVPVLVRDGRPCLTGSQNYNASYAVGAPNPYGYNGYQAYSNSVYGNSYSCTYSGLPALPPSNTAANAFMNMNLGNLGAQAQSQASQGSVVSPCQGTLQGIRAW</sequence>
<evidence type="ECO:0000256" key="6">
    <source>
        <dbReference type="ARBA" id="ARBA00023125"/>
    </source>
</evidence>
<feature type="domain" description="Homeobox" evidence="13">
    <location>
        <begin position="148"/>
        <end position="208"/>
    </location>
</feature>
<dbReference type="STRING" id="94237.ENSMMOP00000013778"/>
<evidence type="ECO:0000256" key="7">
    <source>
        <dbReference type="ARBA" id="ARBA00023155"/>
    </source>
</evidence>
<comment type="function">
    <text evidence="1">Sequence-specific transcription factor which is part of a developmental regulatory system that provides cells with specific positional identities on the anterior-posterior axis.</text>
</comment>
<keyword evidence="5" id="KW-0805">Transcription regulation</keyword>
<dbReference type="GO" id="GO:0000981">
    <property type="term" value="F:DNA-binding transcription factor activity, RNA polymerase II-specific"/>
    <property type="evidence" value="ECO:0007669"/>
    <property type="project" value="InterPro"/>
</dbReference>
<dbReference type="InterPro" id="IPR017970">
    <property type="entry name" value="Homeobox_CS"/>
</dbReference>
<evidence type="ECO:0000256" key="1">
    <source>
        <dbReference type="ARBA" id="ARBA00003263"/>
    </source>
</evidence>
<protein>
    <recommendedName>
        <fullName evidence="13">Homeobox domain-containing protein</fullName>
    </recommendedName>
</protein>
<dbReference type="Pfam" id="PF00046">
    <property type="entry name" value="Homeodomain"/>
    <property type="match status" value="1"/>
</dbReference>
<dbReference type="GO" id="GO:0000978">
    <property type="term" value="F:RNA polymerase II cis-regulatory region sequence-specific DNA binding"/>
    <property type="evidence" value="ECO:0007669"/>
    <property type="project" value="TreeGrafter"/>
</dbReference>
<comment type="similarity">
    <text evidence="3">Belongs to the NK-2 homeobox family.</text>
</comment>
<feature type="region of interest" description="Disordered" evidence="12">
    <location>
        <begin position="44"/>
        <end position="75"/>
    </location>
</feature>
<accession>A0A3Q3WGB9</accession>
<evidence type="ECO:0000256" key="8">
    <source>
        <dbReference type="ARBA" id="ARBA00023163"/>
    </source>
</evidence>
<evidence type="ECO:0000256" key="3">
    <source>
        <dbReference type="ARBA" id="ARBA00005661"/>
    </source>
</evidence>
<dbReference type="Proteomes" id="UP000261620">
    <property type="component" value="Unplaced"/>
</dbReference>
<dbReference type="PANTHER" id="PTHR24340:SF32">
    <property type="entry name" value="HOMEOBOX PROTEIN NKX-2.3"/>
    <property type="match status" value="1"/>
</dbReference>
<dbReference type="PRINTS" id="PR00024">
    <property type="entry name" value="HOMEOBOX"/>
</dbReference>
<evidence type="ECO:0000259" key="13">
    <source>
        <dbReference type="PROSITE" id="PS50071"/>
    </source>
</evidence>
<dbReference type="InterPro" id="IPR050394">
    <property type="entry name" value="Homeobox_NK-like"/>
</dbReference>
<keyword evidence="15" id="KW-1185">Reference proteome</keyword>
<dbReference type="SMART" id="SM00389">
    <property type="entry name" value="HOX"/>
    <property type="match status" value="1"/>
</dbReference>